<comment type="caution">
    <text evidence="1">The sequence shown here is derived from an EMBL/GenBank/DDBJ whole genome shotgun (WGS) entry which is preliminary data.</text>
</comment>
<dbReference type="RefSeq" id="WP_098467971.1">
    <property type="nucleotide sequence ID" value="NZ_PDJD01000001.1"/>
</dbReference>
<accession>A0A2A9CYP0</accession>
<organism evidence="1 2">
    <name type="scientific">Serinibacter salmoneus</name>
    <dbReference type="NCBI Taxonomy" id="556530"/>
    <lineage>
        <taxon>Bacteria</taxon>
        <taxon>Bacillati</taxon>
        <taxon>Actinomycetota</taxon>
        <taxon>Actinomycetes</taxon>
        <taxon>Micrococcales</taxon>
        <taxon>Beutenbergiaceae</taxon>
        <taxon>Serinibacter</taxon>
    </lineage>
</organism>
<dbReference type="InterPro" id="IPR037143">
    <property type="entry name" value="4-PPantetheinyl_Trfase_dom_sf"/>
</dbReference>
<sequence length="204" mass="20749">MIRAGETVVDGVHLAWAPLAAVDGVRASAVADLGAEERERLEELNDARADRLLLGRHLVRTLARRVGALAPDAPVRIDAGCPRCGREHGRPTFPDLPLVAGLSHLGPVTIAAVAPLAVVCRLGVDGEFPPGPDGADLVAWTKAEAIAKATGDGVAHLAGPGEAAAMVARAEAEGWRLVRVPVPGAVVHLALPPAPGAQAPAPGA</sequence>
<keyword evidence="1" id="KW-0808">Transferase</keyword>
<evidence type="ECO:0000313" key="1">
    <source>
        <dbReference type="EMBL" id="PFG18730.1"/>
    </source>
</evidence>
<reference evidence="1 2" key="1">
    <citation type="submission" date="2017-10" db="EMBL/GenBank/DDBJ databases">
        <title>Sequencing the genomes of 1000 actinobacteria strains.</title>
        <authorList>
            <person name="Klenk H.-P."/>
        </authorList>
    </citation>
    <scope>NUCLEOTIDE SEQUENCE [LARGE SCALE GENOMIC DNA]</scope>
    <source>
        <strain evidence="1 2">DSM 21801</strain>
    </source>
</reference>
<dbReference type="OrthoDB" id="190168at2"/>
<dbReference type="Proteomes" id="UP000224915">
    <property type="component" value="Unassembled WGS sequence"/>
</dbReference>
<dbReference type="Gene3D" id="3.90.470.20">
    <property type="entry name" value="4'-phosphopantetheinyl transferase domain"/>
    <property type="match status" value="1"/>
</dbReference>
<dbReference type="AlphaFoldDB" id="A0A2A9CYP0"/>
<proteinExistence type="predicted"/>
<dbReference type="GO" id="GO:0008897">
    <property type="term" value="F:holo-[acyl-carrier-protein] synthase activity"/>
    <property type="evidence" value="ECO:0007669"/>
    <property type="project" value="InterPro"/>
</dbReference>
<gene>
    <name evidence="1" type="ORF">ATL40_0273</name>
</gene>
<protein>
    <submittedName>
        <fullName evidence="1">4'-phosphopantetheinyl transferase</fullName>
    </submittedName>
</protein>
<evidence type="ECO:0000313" key="2">
    <source>
        <dbReference type="Proteomes" id="UP000224915"/>
    </source>
</evidence>
<name>A0A2A9CYP0_9MICO</name>
<dbReference type="GO" id="GO:0000287">
    <property type="term" value="F:magnesium ion binding"/>
    <property type="evidence" value="ECO:0007669"/>
    <property type="project" value="InterPro"/>
</dbReference>
<keyword evidence="2" id="KW-1185">Reference proteome</keyword>
<dbReference type="EMBL" id="PDJD01000001">
    <property type="protein sequence ID" value="PFG18730.1"/>
    <property type="molecule type" value="Genomic_DNA"/>
</dbReference>